<dbReference type="PANTHER" id="PTHR12991:SF10">
    <property type="entry name" value="GATOR COMPLEX PROTEIN NPRL2"/>
    <property type="match status" value="1"/>
</dbReference>
<feature type="region of interest" description="Disordered" evidence="2">
    <location>
        <begin position="40"/>
        <end position="138"/>
    </location>
</feature>
<dbReference type="GO" id="GO:1990130">
    <property type="term" value="C:GATOR1 complex"/>
    <property type="evidence" value="ECO:0007669"/>
    <property type="project" value="TreeGrafter"/>
</dbReference>
<dbReference type="Pfam" id="PF06218">
    <property type="entry name" value="NPR2"/>
    <property type="match status" value="2"/>
</dbReference>
<comment type="similarity">
    <text evidence="1">Belongs to the NPR2 family.</text>
</comment>
<dbReference type="EMBL" id="JAODAN010000005">
    <property type="protein sequence ID" value="KAK1923932.1"/>
    <property type="molecule type" value="Genomic_DNA"/>
</dbReference>
<feature type="compositionally biased region" description="Polar residues" evidence="2">
    <location>
        <begin position="567"/>
        <end position="580"/>
    </location>
</feature>
<dbReference type="GO" id="GO:0005774">
    <property type="term" value="C:vacuolar membrane"/>
    <property type="evidence" value="ECO:0007669"/>
    <property type="project" value="TreeGrafter"/>
</dbReference>
<dbReference type="AlphaFoldDB" id="A0AAD9CYS9"/>
<gene>
    <name evidence="3" type="ORF">DB88DRAFT_488495</name>
</gene>
<feature type="compositionally biased region" description="Low complexity" evidence="2">
    <location>
        <begin position="76"/>
        <end position="96"/>
    </location>
</feature>
<name>A0AAD9CYS9_PAPLA</name>
<evidence type="ECO:0000313" key="3">
    <source>
        <dbReference type="EMBL" id="KAK1923932.1"/>
    </source>
</evidence>
<dbReference type="GO" id="GO:1904262">
    <property type="term" value="P:negative regulation of TORC1 signaling"/>
    <property type="evidence" value="ECO:0007669"/>
    <property type="project" value="TreeGrafter"/>
</dbReference>
<reference evidence="3" key="1">
    <citation type="submission" date="2023-02" db="EMBL/GenBank/DDBJ databases">
        <title>Identification and recombinant expression of a fungal hydrolase from Papiliotrema laurentii that hydrolyzes apple cutin and clears colloidal polyester polyurethane.</title>
        <authorList>
            <consortium name="DOE Joint Genome Institute"/>
            <person name="Roman V.A."/>
            <person name="Bojanowski C."/>
            <person name="Crable B.R."/>
            <person name="Wagner D.N."/>
            <person name="Hung C.S."/>
            <person name="Nadeau L.J."/>
            <person name="Schratz L."/>
            <person name="Haridas S."/>
            <person name="Pangilinan J."/>
            <person name="Lipzen A."/>
            <person name="Na H."/>
            <person name="Yan M."/>
            <person name="Ng V."/>
            <person name="Grigoriev I.V."/>
            <person name="Spatafora J.W."/>
            <person name="Barlow D."/>
            <person name="Biffinger J."/>
            <person name="Kelley-Loughnane N."/>
            <person name="Varaljay V.A."/>
            <person name="Crookes-Goodson W.J."/>
        </authorList>
    </citation>
    <scope>NUCLEOTIDE SEQUENCE</scope>
    <source>
        <strain evidence="3">5307AH</strain>
    </source>
</reference>
<organism evidence="3 4">
    <name type="scientific">Papiliotrema laurentii</name>
    <name type="common">Cryptococcus laurentii</name>
    <dbReference type="NCBI Taxonomy" id="5418"/>
    <lineage>
        <taxon>Eukaryota</taxon>
        <taxon>Fungi</taxon>
        <taxon>Dikarya</taxon>
        <taxon>Basidiomycota</taxon>
        <taxon>Agaricomycotina</taxon>
        <taxon>Tremellomycetes</taxon>
        <taxon>Tremellales</taxon>
        <taxon>Rhynchogastremaceae</taxon>
        <taxon>Papiliotrema</taxon>
    </lineage>
</organism>
<proteinExistence type="inferred from homology"/>
<dbReference type="PANTHER" id="PTHR12991">
    <property type="entry name" value="NITROGEN PERMEASE REGULATOR 2/TUMOR SUPPRESSOR CANDIDATE 4"/>
    <property type="match status" value="1"/>
</dbReference>
<evidence type="ECO:0000256" key="2">
    <source>
        <dbReference type="SAM" id="MobiDB-lite"/>
    </source>
</evidence>
<sequence>MVYSDESFLPQIVGLFYATFDPKLGPTVLHQVPENLITSTSLSEEARSRSTSASRSTSPRGRANNTSSSISTTLGANNATNSNNHNHNNTNGNNRNGRSRSRQPPATPSQRPRSLSVSRSTSPGSSASSSSSRTNTPTLIDFAPISDYVIPKKSLYGKLVTLLTAGEGEDPDGAKEQYRVMGFPSVLTGEGGRYQRNEYMWNLCFVFHSTSSLEAFEPVVRKCARILRSAELDSAYLSSPSPDHLPLPAVLEQLFEDLNSYSETSINLDGFNSLELKLFPFFPNPPDCEDWHVPVALADINALKDDNWDITAARVAQHIDGVNHVARIAQLSDADEALTRETLRHMLYYQVIMMIDIFQYSNMYTLKPAITRLSSDPTIIAECGPYVTRPAYPRASWPALLRLYSKLLPGVTVHEWIERNNILAMGIDPRRFVSFGIIKGFLRRVHRWPVMIERTSPTFTTAFESADHARRRVEFDKSTRVDSSLALSARTGTNTDTHSQLTRSGPGDSTFTLRSQGSNMSLGVSPGRTPSSLGVSTHTKSPRRGVGLGASTAIYPIASSERKDGTSHSAAVSRSYTSGPSALDSGIVSSRKTPTGMLRAGTALKMRHAAAGEQIATRLFEEIVKLCDGAHHSDEIQVRFGVSWKDLERILGLDGVKDGKGRKGVVVVFR</sequence>
<dbReference type="Proteomes" id="UP001182556">
    <property type="component" value="Unassembled WGS sequence"/>
</dbReference>
<dbReference type="GO" id="GO:0005096">
    <property type="term" value="F:GTPase activator activity"/>
    <property type="evidence" value="ECO:0007669"/>
    <property type="project" value="TreeGrafter"/>
</dbReference>
<dbReference type="InterPro" id="IPR009348">
    <property type="entry name" value="NPR2-like"/>
</dbReference>
<feature type="compositionally biased region" description="Polar residues" evidence="2">
    <location>
        <begin position="486"/>
        <end position="539"/>
    </location>
</feature>
<feature type="compositionally biased region" description="Low complexity" evidence="2">
    <location>
        <begin position="40"/>
        <end position="58"/>
    </location>
</feature>
<comment type="caution">
    <text evidence="3">The sequence shown here is derived from an EMBL/GenBank/DDBJ whole genome shotgun (WGS) entry which is preliminary data.</text>
</comment>
<feature type="region of interest" description="Disordered" evidence="2">
    <location>
        <begin position="486"/>
        <end position="547"/>
    </location>
</feature>
<feature type="region of interest" description="Disordered" evidence="2">
    <location>
        <begin position="561"/>
        <end position="590"/>
    </location>
</feature>
<keyword evidence="4" id="KW-1185">Reference proteome</keyword>
<evidence type="ECO:0000256" key="1">
    <source>
        <dbReference type="ARBA" id="ARBA00008433"/>
    </source>
</evidence>
<protein>
    <submittedName>
        <fullName evidence="3">Nitrogen permease regulator 2-domain-containing protein</fullName>
    </submittedName>
</protein>
<feature type="compositionally biased region" description="Polar residues" evidence="2">
    <location>
        <begin position="63"/>
        <end position="75"/>
    </location>
</feature>
<dbReference type="GO" id="GO:0010508">
    <property type="term" value="P:positive regulation of autophagy"/>
    <property type="evidence" value="ECO:0007669"/>
    <property type="project" value="TreeGrafter"/>
</dbReference>
<evidence type="ECO:0000313" key="4">
    <source>
        <dbReference type="Proteomes" id="UP001182556"/>
    </source>
</evidence>
<accession>A0AAD9CYS9</accession>
<feature type="compositionally biased region" description="Low complexity" evidence="2">
    <location>
        <begin position="111"/>
        <end position="138"/>
    </location>
</feature>